<evidence type="ECO:0000313" key="3">
    <source>
        <dbReference type="Proteomes" id="UP001221757"/>
    </source>
</evidence>
<reference evidence="2" key="1">
    <citation type="submission" date="2023-03" db="EMBL/GenBank/DDBJ databases">
        <title>Massive genome expansion in bonnet fungi (Mycena s.s.) driven by repeated elements and novel gene families across ecological guilds.</title>
        <authorList>
            <consortium name="Lawrence Berkeley National Laboratory"/>
            <person name="Harder C.B."/>
            <person name="Miyauchi S."/>
            <person name="Viragh M."/>
            <person name="Kuo A."/>
            <person name="Thoen E."/>
            <person name="Andreopoulos B."/>
            <person name="Lu D."/>
            <person name="Skrede I."/>
            <person name="Drula E."/>
            <person name="Henrissat B."/>
            <person name="Morin E."/>
            <person name="Kohler A."/>
            <person name="Barry K."/>
            <person name="LaButti K."/>
            <person name="Morin E."/>
            <person name="Salamov A."/>
            <person name="Lipzen A."/>
            <person name="Mereny Z."/>
            <person name="Hegedus B."/>
            <person name="Baldrian P."/>
            <person name="Stursova M."/>
            <person name="Weitz H."/>
            <person name="Taylor A."/>
            <person name="Grigoriev I.V."/>
            <person name="Nagy L.G."/>
            <person name="Martin F."/>
            <person name="Kauserud H."/>
        </authorList>
    </citation>
    <scope>NUCLEOTIDE SEQUENCE</scope>
    <source>
        <strain evidence="2">CBHHK067</strain>
    </source>
</reference>
<dbReference type="AlphaFoldDB" id="A0AAD7G3Y0"/>
<proteinExistence type="predicted"/>
<name>A0AAD7G3Y0_MYCRO</name>
<evidence type="ECO:0000256" key="1">
    <source>
        <dbReference type="SAM" id="Phobius"/>
    </source>
</evidence>
<organism evidence="2 3">
    <name type="scientific">Mycena rosella</name>
    <name type="common">Pink bonnet</name>
    <name type="synonym">Agaricus rosellus</name>
    <dbReference type="NCBI Taxonomy" id="1033263"/>
    <lineage>
        <taxon>Eukaryota</taxon>
        <taxon>Fungi</taxon>
        <taxon>Dikarya</taxon>
        <taxon>Basidiomycota</taxon>
        <taxon>Agaricomycotina</taxon>
        <taxon>Agaricomycetes</taxon>
        <taxon>Agaricomycetidae</taxon>
        <taxon>Agaricales</taxon>
        <taxon>Marasmiineae</taxon>
        <taxon>Mycenaceae</taxon>
        <taxon>Mycena</taxon>
    </lineage>
</organism>
<sequence length="308" mass="33705">MDYTVSATSFADVWTFASADLFEAISEVLFYGILLVLVAFALNLLSQRKAAGGLVLGIATVIMFILATVQLAARLQATVEAVKLVYLTVQGQTEPQTRISNETMDRYINFNFAEDVLLVTNNMVTDGVLIYRCFLIWGRNKYVVIGPGLLLLITSVLSYLSAVQGDYPTPGGPTVDLRIGFLLSVLTNLLLVGLTAGRVWHTRHKARGFLKKEVARRYNTAVIMILESGAILCAWTVAYVVFRSISPPTVWRVFRGGLAQILNIVPTLIVVRVGLGHTVDEANGTWRSKDSSLAELKSQTETSASSQV</sequence>
<feature type="transmembrane region" description="Helical" evidence="1">
    <location>
        <begin position="181"/>
        <end position="200"/>
    </location>
</feature>
<keyword evidence="3" id="KW-1185">Reference proteome</keyword>
<comment type="caution">
    <text evidence="2">The sequence shown here is derived from an EMBL/GenBank/DDBJ whole genome shotgun (WGS) entry which is preliminary data.</text>
</comment>
<protein>
    <submittedName>
        <fullName evidence="2">Uncharacterized protein</fullName>
    </submittedName>
</protein>
<dbReference type="EMBL" id="JARKIE010000218">
    <property type="protein sequence ID" value="KAJ7664925.1"/>
    <property type="molecule type" value="Genomic_DNA"/>
</dbReference>
<dbReference type="Proteomes" id="UP001221757">
    <property type="component" value="Unassembled WGS sequence"/>
</dbReference>
<keyword evidence="1" id="KW-1133">Transmembrane helix</keyword>
<feature type="transmembrane region" description="Helical" evidence="1">
    <location>
        <begin position="28"/>
        <end position="46"/>
    </location>
</feature>
<evidence type="ECO:0000313" key="2">
    <source>
        <dbReference type="EMBL" id="KAJ7664925.1"/>
    </source>
</evidence>
<gene>
    <name evidence="2" type="ORF">B0H17DRAFT_1091199</name>
</gene>
<feature type="transmembrane region" description="Helical" evidence="1">
    <location>
        <begin position="142"/>
        <end position="161"/>
    </location>
</feature>
<accession>A0AAD7G3Y0</accession>
<feature type="transmembrane region" description="Helical" evidence="1">
    <location>
        <begin position="116"/>
        <end position="135"/>
    </location>
</feature>
<keyword evidence="1" id="KW-0812">Transmembrane</keyword>
<feature type="transmembrane region" description="Helical" evidence="1">
    <location>
        <begin position="221"/>
        <end position="242"/>
    </location>
</feature>
<keyword evidence="1" id="KW-0472">Membrane</keyword>
<feature type="transmembrane region" description="Helical" evidence="1">
    <location>
        <begin position="53"/>
        <end position="73"/>
    </location>
</feature>